<evidence type="ECO:0000256" key="3">
    <source>
        <dbReference type="ARBA" id="ARBA00022969"/>
    </source>
</evidence>
<evidence type="ECO:0000256" key="4">
    <source>
        <dbReference type="ARBA" id="ARBA00023026"/>
    </source>
</evidence>
<gene>
    <name evidence="5" type="ORF">DSM107010_08090</name>
</gene>
<accession>A0AB37UR52</accession>
<dbReference type="SUPFAM" id="SSF56849">
    <property type="entry name" value="delta-Endotoxin (insectocide), N-terminal domain"/>
    <property type="match status" value="1"/>
</dbReference>
<dbReference type="InterPro" id="IPR036716">
    <property type="entry name" value="Pest_crys_N_sf"/>
</dbReference>
<sequence length="340" mass="39112">MTSGNERDIQNQKVAKLWGSSWQKLSPKQRQLVGDIMQDVKIVSIGDPLEVEVSKMPPPDFANVTPSNRSTYFGEHSSSEPYSTDVFAMTWQSVLEKTTDALVEEQKDLKQLQFIFQELDYQKLTNNTINDISTIVRQPADLEAIATLEAQTELLKELLDNYFIQAFSSIANCCEISLQSDLDEALKDLVQQAQNLGLLGLGAFTLAANLHLLLLHEKVKSFPQERQNFNRILNHYIAYVKNTIRLIFRLSVGKIDKACTCIKYYSNFDENPEYECLYSDGKDIYIFRDRSERAGYECNKHRLRMFHSTVDRVMQFIVQPLRSTIKVWEKLVVQMSLSPM</sequence>
<dbReference type="EMBL" id="RSCK01000004">
    <property type="protein sequence ID" value="RUT13909.1"/>
    <property type="molecule type" value="Genomic_DNA"/>
</dbReference>
<evidence type="ECO:0000256" key="1">
    <source>
        <dbReference type="ARBA" id="ARBA00007819"/>
    </source>
</evidence>
<dbReference type="GO" id="GO:0030435">
    <property type="term" value="P:sporulation resulting in formation of a cellular spore"/>
    <property type="evidence" value="ECO:0007669"/>
    <property type="project" value="UniProtKB-KW"/>
</dbReference>
<protein>
    <submittedName>
        <fullName evidence="5">Uncharacterized protein</fullName>
    </submittedName>
</protein>
<evidence type="ECO:0000256" key="2">
    <source>
        <dbReference type="ARBA" id="ARBA00022656"/>
    </source>
</evidence>
<keyword evidence="6" id="KW-1185">Reference proteome</keyword>
<keyword evidence="4" id="KW-0843">Virulence</keyword>
<dbReference type="GO" id="GO:0090729">
    <property type="term" value="F:toxin activity"/>
    <property type="evidence" value="ECO:0007669"/>
    <property type="project" value="UniProtKB-KW"/>
</dbReference>
<organism evidence="5 6">
    <name type="scientific">Chroococcidiopsis cubana SAG 39.79</name>
    <dbReference type="NCBI Taxonomy" id="388085"/>
    <lineage>
        <taxon>Bacteria</taxon>
        <taxon>Bacillati</taxon>
        <taxon>Cyanobacteriota</taxon>
        <taxon>Cyanophyceae</taxon>
        <taxon>Chroococcidiopsidales</taxon>
        <taxon>Chroococcidiopsidaceae</taxon>
        <taxon>Chroococcidiopsis</taxon>
    </lineage>
</organism>
<reference evidence="5 6" key="1">
    <citation type="journal article" date="2019" name="Genome Biol. Evol.">
        <title>Day and night: Metabolic profiles and evolutionary relationships of six axenic non-marine cyanobacteria.</title>
        <authorList>
            <person name="Will S.E."/>
            <person name="Henke P."/>
            <person name="Boedeker C."/>
            <person name="Huang S."/>
            <person name="Brinkmann H."/>
            <person name="Rohde M."/>
            <person name="Jarek M."/>
            <person name="Friedl T."/>
            <person name="Seufert S."/>
            <person name="Schumacher M."/>
            <person name="Overmann J."/>
            <person name="Neumann-Schaal M."/>
            <person name="Petersen J."/>
        </authorList>
    </citation>
    <scope>NUCLEOTIDE SEQUENCE [LARGE SCALE GENOMIC DNA]</scope>
    <source>
        <strain evidence="5 6">SAG 39.79</strain>
    </source>
</reference>
<dbReference type="Proteomes" id="UP000282574">
    <property type="component" value="Unassembled WGS sequence"/>
</dbReference>
<dbReference type="AlphaFoldDB" id="A0AB37UR52"/>
<keyword evidence="2" id="KW-0800">Toxin</keyword>
<comment type="caution">
    <text evidence="5">The sequence shown here is derived from an EMBL/GenBank/DDBJ whole genome shotgun (WGS) entry which is preliminary data.</text>
</comment>
<name>A0AB37UR52_9CYAN</name>
<keyword evidence="3" id="KW-0749">Sporulation</keyword>
<evidence type="ECO:0000313" key="5">
    <source>
        <dbReference type="EMBL" id="RUT13909.1"/>
    </source>
</evidence>
<comment type="similarity">
    <text evidence="1">Belongs to the delta endotoxin family.</text>
</comment>
<evidence type="ECO:0000313" key="6">
    <source>
        <dbReference type="Proteomes" id="UP000282574"/>
    </source>
</evidence>
<dbReference type="RefSeq" id="WP_106168741.1">
    <property type="nucleotide sequence ID" value="NZ_JAVKZF010000002.1"/>
</dbReference>
<proteinExistence type="inferred from homology"/>